<keyword evidence="4 6" id="KW-1133">Transmembrane helix</keyword>
<feature type="transmembrane region" description="Helical" evidence="6">
    <location>
        <begin position="249"/>
        <end position="268"/>
    </location>
</feature>
<protein>
    <recommendedName>
        <fullName evidence="6">WAT1-related protein</fullName>
    </recommendedName>
</protein>
<dbReference type="InParanoid" id="A0A059A8G4"/>
<accession>A0A059A8G4</accession>
<evidence type="ECO:0000256" key="2">
    <source>
        <dbReference type="ARBA" id="ARBA00007635"/>
    </source>
</evidence>
<evidence type="ECO:0000256" key="1">
    <source>
        <dbReference type="ARBA" id="ARBA00004141"/>
    </source>
</evidence>
<feature type="transmembrane region" description="Helical" evidence="6">
    <location>
        <begin position="75"/>
        <end position="97"/>
    </location>
</feature>
<dbReference type="PANTHER" id="PTHR31218">
    <property type="entry name" value="WAT1-RELATED PROTEIN"/>
    <property type="match status" value="1"/>
</dbReference>
<dbReference type="GO" id="GO:0005886">
    <property type="term" value="C:plasma membrane"/>
    <property type="evidence" value="ECO:0000318"/>
    <property type="project" value="GO_Central"/>
</dbReference>
<feature type="transmembrane region" description="Helical" evidence="6">
    <location>
        <begin position="216"/>
        <end position="237"/>
    </location>
</feature>
<dbReference type="SUPFAM" id="SSF103481">
    <property type="entry name" value="Multidrug resistance efflux transporter EmrE"/>
    <property type="match status" value="2"/>
</dbReference>
<dbReference type="STRING" id="71139.A0A059A8G4"/>
<sequence>MARRRCDWYMEVLLFMAMVVIESICVGVYTLFKAATLRGLSHHVFVVYAYAVSVLVLLPAPFMSYRSRALPPLSLAILAKIGLLGLIGGLSQIMGYTGISFSSPTLNSALSNLTPALTFILAILFRMEKVSLKSSSSQAKIIGTILSISGAFVVTLYKGPPVITAALKWPFSFDPLLSSSSSNWVLGGAFLTAEYILVPLYYIVMAQIMEDYPAELTVPFFHNIFVCIIAAIVALAAEHDANAWRVSDVGLASVICSGLFAHCLRNCFHVWAIRLKGPFYVAMFKPASVVIAILMGFFFLGDALYLGSLIGAIIMSIGFYSVLWGKAKEETNEEPRESVTPSPPSQNVPLLPKHHQSH</sequence>
<feature type="transmembrane region" description="Helical" evidence="6">
    <location>
        <begin position="184"/>
        <end position="204"/>
    </location>
</feature>
<keyword evidence="5 6" id="KW-0472">Membrane</keyword>
<dbReference type="EMBL" id="KK198762">
    <property type="protein sequence ID" value="KCW50397.1"/>
    <property type="molecule type" value="Genomic_DNA"/>
</dbReference>
<dbReference type="GO" id="GO:0022857">
    <property type="term" value="F:transmembrane transporter activity"/>
    <property type="evidence" value="ECO:0007669"/>
    <property type="project" value="InterPro"/>
</dbReference>
<feature type="transmembrane region" description="Helical" evidence="6">
    <location>
        <begin position="305"/>
        <end position="323"/>
    </location>
</feature>
<feature type="domain" description="EamA" evidence="8">
    <location>
        <begin position="17"/>
        <end position="155"/>
    </location>
</feature>
<dbReference type="OMA" id="IMEDYPA"/>
<dbReference type="InterPro" id="IPR037185">
    <property type="entry name" value="EmrE-like"/>
</dbReference>
<keyword evidence="3 6" id="KW-0812">Transmembrane</keyword>
<evidence type="ECO:0000256" key="7">
    <source>
        <dbReference type="SAM" id="MobiDB-lite"/>
    </source>
</evidence>
<dbReference type="Pfam" id="PF00892">
    <property type="entry name" value="EamA"/>
    <property type="match status" value="2"/>
</dbReference>
<feature type="transmembrane region" description="Helical" evidence="6">
    <location>
        <begin position="12"/>
        <end position="32"/>
    </location>
</feature>
<gene>
    <name evidence="9" type="ORF">EUGRSUZ_J00152</name>
</gene>
<feature type="transmembrane region" description="Helical" evidence="6">
    <location>
        <begin position="280"/>
        <end position="299"/>
    </location>
</feature>
<dbReference type="eggNOG" id="ENOG502QRQK">
    <property type="taxonomic scope" value="Eukaryota"/>
</dbReference>
<dbReference type="AlphaFoldDB" id="A0A059A8G4"/>
<proteinExistence type="inferred from homology"/>
<feature type="transmembrane region" description="Helical" evidence="6">
    <location>
        <begin position="44"/>
        <end position="63"/>
    </location>
</feature>
<evidence type="ECO:0000259" key="8">
    <source>
        <dbReference type="Pfam" id="PF00892"/>
    </source>
</evidence>
<feature type="region of interest" description="Disordered" evidence="7">
    <location>
        <begin position="332"/>
        <end position="358"/>
    </location>
</feature>
<dbReference type="KEGG" id="egr:104421020"/>
<feature type="transmembrane region" description="Helical" evidence="6">
    <location>
        <begin position="109"/>
        <end position="127"/>
    </location>
</feature>
<comment type="subcellular location">
    <subcellularLocation>
        <location evidence="1 6">Membrane</location>
        <topology evidence="1 6">Multi-pass membrane protein</topology>
    </subcellularLocation>
</comment>
<reference evidence="9" key="1">
    <citation type="submission" date="2013-07" db="EMBL/GenBank/DDBJ databases">
        <title>The genome of Eucalyptus grandis.</title>
        <authorList>
            <person name="Schmutz J."/>
            <person name="Hayes R."/>
            <person name="Myburg A."/>
            <person name="Tuskan G."/>
            <person name="Grattapaglia D."/>
            <person name="Rokhsar D.S."/>
        </authorList>
    </citation>
    <scope>NUCLEOTIDE SEQUENCE</scope>
    <source>
        <tissue evidence="9">Leaf extractions</tissue>
    </source>
</reference>
<organism evidence="9">
    <name type="scientific">Eucalyptus grandis</name>
    <name type="common">Flooded gum</name>
    <dbReference type="NCBI Taxonomy" id="71139"/>
    <lineage>
        <taxon>Eukaryota</taxon>
        <taxon>Viridiplantae</taxon>
        <taxon>Streptophyta</taxon>
        <taxon>Embryophyta</taxon>
        <taxon>Tracheophyta</taxon>
        <taxon>Spermatophyta</taxon>
        <taxon>Magnoliopsida</taxon>
        <taxon>eudicotyledons</taxon>
        <taxon>Gunneridae</taxon>
        <taxon>Pentapetalae</taxon>
        <taxon>rosids</taxon>
        <taxon>malvids</taxon>
        <taxon>Myrtales</taxon>
        <taxon>Myrtaceae</taxon>
        <taxon>Myrtoideae</taxon>
        <taxon>Eucalypteae</taxon>
        <taxon>Eucalyptus</taxon>
    </lineage>
</organism>
<feature type="domain" description="EamA" evidence="8">
    <location>
        <begin position="200"/>
        <end position="323"/>
    </location>
</feature>
<dbReference type="Gramene" id="KCW50397">
    <property type="protein sequence ID" value="KCW50397"/>
    <property type="gene ID" value="EUGRSUZ_J00152"/>
</dbReference>
<comment type="similarity">
    <text evidence="2 6">Belongs to the drug/metabolite transporter (DMT) superfamily. Plant drug/metabolite exporter (P-DME) (TC 2.A.7.4) family.</text>
</comment>
<name>A0A059A8G4_EUCGR</name>
<dbReference type="OrthoDB" id="1688811at2759"/>
<evidence type="ECO:0000256" key="6">
    <source>
        <dbReference type="RuleBase" id="RU363077"/>
    </source>
</evidence>
<evidence type="ECO:0000256" key="5">
    <source>
        <dbReference type="ARBA" id="ARBA00023136"/>
    </source>
</evidence>
<evidence type="ECO:0000313" key="9">
    <source>
        <dbReference type="EMBL" id="KCW50397.1"/>
    </source>
</evidence>
<feature type="transmembrane region" description="Helical" evidence="6">
    <location>
        <begin position="139"/>
        <end position="157"/>
    </location>
</feature>
<evidence type="ECO:0000256" key="4">
    <source>
        <dbReference type="ARBA" id="ARBA00022989"/>
    </source>
</evidence>
<evidence type="ECO:0000256" key="3">
    <source>
        <dbReference type="ARBA" id="ARBA00022692"/>
    </source>
</evidence>
<dbReference type="InterPro" id="IPR030184">
    <property type="entry name" value="WAT1-related"/>
</dbReference>
<dbReference type="InterPro" id="IPR000620">
    <property type="entry name" value="EamA_dom"/>
</dbReference>